<evidence type="ECO:0000259" key="2">
    <source>
        <dbReference type="PROSITE" id="PS51335"/>
    </source>
</evidence>
<proteinExistence type="predicted"/>
<feature type="compositionally biased region" description="Basic and acidic residues" evidence="1">
    <location>
        <begin position="471"/>
        <end position="487"/>
    </location>
</feature>
<organism evidence="3 4">
    <name type="scientific">Blepharisma stoltei</name>
    <dbReference type="NCBI Taxonomy" id="1481888"/>
    <lineage>
        <taxon>Eukaryota</taxon>
        <taxon>Sar</taxon>
        <taxon>Alveolata</taxon>
        <taxon>Ciliophora</taxon>
        <taxon>Postciliodesmatophora</taxon>
        <taxon>Heterotrichea</taxon>
        <taxon>Heterotrichida</taxon>
        <taxon>Blepharismidae</taxon>
        <taxon>Blepharisma</taxon>
    </lineage>
</organism>
<dbReference type="Pfam" id="PF04727">
    <property type="entry name" value="ELMO_CED12"/>
    <property type="match status" value="1"/>
</dbReference>
<keyword evidence="4" id="KW-1185">Reference proteome</keyword>
<feature type="domain" description="ELMO" evidence="2">
    <location>
        <begin position="815"/>
        <end position="967"/>
    </location>
</feature>
<dbReference type="Proteomes" id="UP001162131">
    <property type="component" value="Unassembled WGS sequence"/>
</dbReference>
<dbReference type="EMBL" id="CAJZBQ010000023">
    <property type="protein sequence ID" value="CAG9319760.1"/>
    <property type="molecule type" value="Genomic_DNA"/>
</dbReference>
<dbReference type="PROSITE" id="PS51335">
    <property type="entry name" value="ELMO"/>
    <property type="match status" value="1"/>
</dbReference>
<feature type="region of interest" description="Disordered" evidence="1">
    <location>
        <begin position="701"/>
        <end position="723"/>
    </location>
</feature>
<evidence type="ECO:0000313" key="4">
    <source>
        <dbReference type="Proteomes" id="UP001162131"/>
    </source>
</evidence>
<feature type="region of interest" description="Disordered" evidence="1">
    <location>
        <begin position="25"/>
        <end position="104"/>
    </location>
</feature>
<dbReference type="AlphaFoldDB" id="A0AAU9IYW7"/>
<feature type="compositionally biased region" description="Polar residues" evidence="1">
    <location>
        <begin position="70"/>
        <end position="83"/>
    </location>
</feature>
<feature type="compositionally biased region" description="Basic and acidic residues" evidence="1">
    <location>
        <begin position="84"/>
        <end position="100"/>
    </location>
</feature>
<feature type="compositionally biased region" description="Basic and acidic residues" evidence="1">
    <location>
        <begin position="501"/>
        <end position="515"/>
    </location>
</feature>
<feature type="region of interest" description="Disordered" evidence="1">
    <location>
        <begin position="257"/>
        <end position="276"/>
    </location>
</feature>
<sequence length="988" mass="112630">MTTHTTFGVKILSESKESEDFCLVPPLAKPRNKSSPSQSVNSSREVNKEDLSALSRGLNPVSESVEKFIASSQHTEELSSSEWSMRETRSERGASEDSKTSRSHFKRHRYMSVPKDKLNMQKLKKKNLEKNKLEEEKVPDWKKIDKENETIKTQTLRTIDERDANFAINSLMVVSKQEGKKISNYSTPKRVQSPFYEIVNVDEDIQPVISQVNYDKTSEEKNSEEAKGMNIHIENPPGSSDTSQDLLDALQNFRQSLQSAEETSREDRKSLPSVEDSMEFKKSKILNISNLNESDRESLISVSTPKFACKPISFDENHKEESIIEEMPELMLEGRFTGQNSEENSVFLGIDNKLLFARPKTQGNLYKNSKPSLNETLLRRSISERSLNFVENRIDSGKIVEIKSPEEFTYEIPVIQPIEKKNFENQAALDSSFPAKNENWSESEYFSSSDYGSCDEKNKEKEQDSSLSQAKVEKSAEKLNEIEKDYTFENNPKSGDNSALEENKENSENIQEEAKSLAESFKSAKSYGSYLEEEIPVFYKQKSADYAAGSQDYNPSNVFFAEAQIINEIDISEFNLQDPKEDSKIINLSSVDHEVQPAQDHLDISPIAIDQKSMMESLNSSFEEEKIPRNSVSDTEFYTAKTDFYTAKSIKIREVDNESYGEGEPEEKIFNVKIAVSDEPTGEPAEKFSSTESAITKKKSKAKYMRIPSQTESEENFKEHESFKTTGTMPKCIEIEEHKDSLEEIQETLTFEEALKHLWGIRLESNSQLWSEKDWITKMFGCCIKAGADLSQKEEAQCEQILKFSALKFNKHDPFHKALLNSYYILSSGDNDGTINIGIWNCIGFTSSFPENDLYTDCGAFGILQLLYFSSHFKSCLSDILIHSRMPPHNFSLVRISIEISKICINELKNKKLNTLIRKSSNASESIFLLYAGILLSWFEFYTHYNLTEEEVKLAFKSASNKASKKPEELVKLASRMKSNVKFIRDSV</sequence>
<feature type="compositionally biased region" description="Basic and acidic residues" evidence="1">
    <location>
        <begin position="454"/>
        <end position="464"/>
    </location>
</feature>
<dbReference type="InterPro" id="IPR006816">
    <property type="entry name" value="ELMO_dom"/>
</dbReference>
<name>A0AAU9IYW7_9CILI</name>
<comment type="caution">
    <text evidence="3">The sequence shown here is derived from an EMBL/GenBank/DDBJ whole genome shotgun (WGS) entry which is preliminary data.</text>
</comment>
<gene>
    <name evidence="3" type="ORF">BSTOLATCC_MIC24308</name>
</gene>
<evidence type="ECO:0000256" key="1">
    <source>
        <dbReference type="SAM" id="MobiDB-lite"/>
    </source>
</evidence>
<evidence type="ECO:0000313" key="3">
    <source>
        <dbReference type="EMBL" id="CAG9319760.1"/>
    </source>
</evidence>
<feature type="compositionally biased region" description="Low complexity" evidence="1">
    <location>
        <begin position="34"/>
        <end position="43"/>
    </location>
</feature>
<protein>
    <recommendedName>
        <fullName evidence="2">ELMO domain-containing protein</fullName>
    </recommendedName>
</protein>
<feature type="region of interest" description="Disordered" evidence="1">
    <location>
        <begin position="451"/>
        <end position="515"/>
    </location>
</feature>
<accession>A0AAU9IYW7</accession>
<reference evidence="3" key="1">
    <citation type="submission" date="2021-09" db="EMBL/GenBank/DDBJ databases">
        <authorList>
            <consortium name="AG Swart"/>
            <person name="Singh M."/>
            <person name="Singh A."/>
            <person name="Seah K."/>
            <person name="Emmerich C."/>
        </authorList>
    </citation>
    <scope>NUCLEOTIDE SEQUENCE</scope>
    <source>
        <strain evidence="3">ATCC30299</strain>
    </source>
</reference>
<feature type="compositionally biased region" description="Polar residues" evidence="1">
    <location>
        <begin position="488"/>
        <end position="497"/>
    </location>
</feature>